<dbReference type="EMBL" id="JAMQCR010000001">
    <property type="protein sequence ID" value="MCM2534066.1"/>
    <property type="molecule type" value="Genomic_DNA"/>
</dbReference>
<feature type="domain" description="Rubrerythrin diiron-binding" evidence="1">
    <location>
        <begin position="95"/>
        <end position="144"/>
    </location>
</feature>
<dbReference type="SUPFAM" id="SSF47240">
    <property type="entry name" value="Ferritin-like"/>
    <property type="match status" value="1"/>
</dbReference>
<sequence length="147" mass="17204">MYPYTNYHDALNRPSNNLKSDVEKAINGEYSAIHCYGKLANLAPSGDERKRILEIRKDEIRHFQLFEQIYTSLTGSQPQPKIIEECPDVYFDGVEFALQDEQKTVDFYMEIADDATNQHIKEVFRRAAADEQNHAVWFLYFFTKART</sequence>
<comment type="caution">
    <text evidence="2">The sequence shown here is derived from an EMBL/GenBank/DDBJ whole genome shotgun (WGS) entry which is preliminary data.</text>
</comment>
<organism evidence="2 3">
    <name type="scientific">Neobacillus pocheonensis</name>
    <dbReference type="NCBI Taxonomy" id="363869"/>
    <lineage>
        <taxon>Bacteria</taxon>
        <taxon>Bacillati</taxon>
        <taxon>Bacillota</taxon>
        <taxon>Bacilli</taxon>
        <taxon>Bacillales</taxon>
        <taxon>Bacillaceae</taxon>
        <taxon>Neobacillus</taxon>
    </lineage>
</organism>
<dbReference type="CDD" id="cd00657">
    <property type="entry name" value="Ferritin_like"/>
    <property type="match status" value="1"/>
</dbReference>
<name>A0ABT0WCP0_9BACI</name>
<evidence type="ECO:0000313" key="3">
    <source>
        <dbReference type="Proteomes" id="UP001523262"/>
    </source>
</evidence>
<accession>A0ABT0WCP0</accession>
<reference evidence="2 3" key="1">
    <citation type="submission" date="2022-06" db="EMBL/GenBank/DDBJ databases">
        <authorList>
            <person name="Jeon C.O."/>
        </authorList>
    </citation>
    <scope>NUCLEOTIDE SEQUENCE [LARGE SCALE GENOMIC DNA]</scope>
    <source>
        <strain evidence="2 3">KCTC 13943</strain>
    </source>
</reference>
<gene>
    <name evidence="2" type="ORF">NDK43_18975</name>
</gene>
<dbReference type="Pfam" id="PF02915">
    <property type="entry name" value="Rubrerythrin"/>
    <property type="match status" value="1"/>
</dbReference>
<dbReference type="InterPro" id="IPR009078">
    <property type="entry name" value="Ferritin-like_SF"/>
</dbReference>
<evidence type="ECO:0000313" key="2">
    <source>
        <dbReference type="EMBL" id="MCM2534066.1"/>
    </source>
</evidence>
<dbReference type="InterPro" id="IPR003251">
    <property type="entry name" value="Rr_diiron-bd_dom"/>
</dbReference>
<dbReference type="Gene3D" id="1.20.5.420">
    <property type="entry name" value="Immunoglobulin FC, subunit C"/>
    <property type="match status" value="1"/>
</dbReference>
<dbReference type="Proteomes" id="UP001523262">
    <property type="component" value="Unassembled WGS sequence"/>
</dbReference>
<proteinExistence type="predicted"/>
<dbReference type="Gene3D" id="1.20.120.660">
    <property type="entry name" value="IL-4 antagonist (De novo design) like domain"/>
    <property type="match status" value="1"/>
</dbReference>
<protein>
    <submittedName>
        <fullName evidence="2">Ferritin-like domain-containing protein</fullName>
    </submittedName>
</protein>
<evidence type="ECO:0000259" key="1">
    <source>
        <dbReference type="Pfam" id="PF02915"/>
    </source>
</evidence>
<keyword evidence="3" id="KW-1185">Reference proteome</keyword>